<organism evidence="1 2">
    <name type="scientific">Cryomyces antarcticus</name>
    <dbReference type="NCBI Taxonomy" id="329879"/>
    <lineage>
        <taxon>Eukaryota</taxon>
        <taxon>Fungi</taxon>
        <taxon>Dikarya</taxon>
        <taxon>Ascomycota</taxon>
        <taxon>Pezizomycotina</taxon>
        <taxon>Dothideomycetes</taxon>
        <taxon>Dothideomycetes incertae sedis</taxon>
        <taxon>Cryomyces</taxon>
    </lineage>
</organism>
<protein>
    <submittedName>
        <fullName evidence="1">Uncharacterized protein</fullName>
    </submittedName>
</protein>
<gene>
    <name evidence="1" type="ORF">LTR16_006640</name>
</gene>
<accession>A0ABR0M4N4</accession>
<name>A0ABR0M4N4_9PEZI</name>
<feature type="non-terminal residue" evidence="1">
    <location>
        <position position="1"/>
    </location>
</feature>
<reference evidence="1 2" key="1">
    <citation type="submission" date="2023-08" db="EMBL/GenBank/DDBJ databases">
        <title>Black Yeasts Isolated from many extreme environments.</title>
        <authorList>
            <person name="Coleine C."/>
            <person name="Stajich J.E."/>
            <person name="Selbmann L."/>
        </authorList>
    </citation>
    <scope>NUCLEOTIDE SEQUENCE [LARGE SCALE GENOMIC DNA]</scope>
    <source>
        <strain evidence="1 2">CCFEE 536</strain>
    </source>
</reference>
<evidence type="ECO:0000313" key="2">
    <source>
        <dbReference type="Proteomes" id="UP001357485"/>
    </source>
</evidence>
<dbReference type="EMBL" id="JAVRRA010001278">
    <property type="protein sequence ID" value="KAK5280865.1"/>
    <property type="molecule type" value="Genomic_DNA"/>
</dbReference>
<keyword evidence="2" id="KW-1185">Reference proteome</keyword>
<evidence type="ECO:0000313" key="1">
    <source>
        <dbReference type="EMBL" id="KAK5280865.1"/>
    </source>
</evidence>
<sequence length="329" mass="36683">SAVKLDSLSNHVTPSGDEILKLSSDLTALKSTVDTHSSKLKALSDDLEEKDNEGLRKVVAAQGDTLYGHEIQLADASTDRDKLWDRINELQPASGDAAEQDLETLERPRISLVVPYRPNHTLANGNQYPPPEVSDGDTTNLRAEILKLQQRCSAHQQFISSLEERYNNLTTEEMAQKIIHQMQAMYPYSPRSIENRFNALEVSAAYTSEQLRGVDQRVFQLSGLARELGLLHGRVGVMERNPKASFLRAENFDRTTRSVGQEVAVVTPKDVRSIETDNNSIRNEIGTVKADIGAMRTDANRQNLVLSRLEGRVQRPKDAVENSIGERIP</sequence>
<proteinExistence type="predicted"/>
<comment type="caution">
    <text evidence="1">The sequence shown here is derived from an EMBL/GenBank/DDBJ whole genome shotgun (WGS) entry which is preliminary data.</text>
</comment>
<dbReference type="Proteomes" id="UP001357485">
    <property type="component" value="Unassembled WGS sequence"/>
</dbReference>